<name>W2RW27_CYPE1</name>
<dbReference type="PANTHER" id="PTHR10887:SF341">
    <property type="entry name" value="NFX1-TYPE ZINC FINGER-CONTAINING PROTEIN 1"/>
    <property type="match status" value="1"/>
</dbReference>
<dbReference type="Pfam" id="PF13087">
    <property type="entry name" value="AAA_12"/>
    <property type="match status" value="1"/>
</dbReference>
<dbReference type="Gene3D" id="3.40.50.300">
    <property type="entry name" value="P-loop containing nucleotide triphosphate hydrolases"/>
    <property type="match status" value="3"/>
</dbReference>
<dbReference type="InParanoid" id="W2RW27"/>
<dbReference type="HOGENOM" id="CLU_001066_2_0_1"/>
<accession>W2RW27</accession>
<dbReference type="Proteomes" id="UP000030752">
    <property type="component" value="Unassembled WGS sequence"/>
</dbReference>
<dbReference type="InterPro" id="IPR057373">
    <property type="entry name" value="ZNFX1"/>
</dbReference>
<evidence type="ECO:0000256" key="1">
    <source>
        <dbReference type="ARBA" id="ARBA00022806"/>
    </source>
</evidence>
<dbReference type="InterPro" id="IPR041679">
    <property type="entry name" value="DNA2/NAM7-like_C"/>
</dbReference>
<dbReference type="InterPro" id="IPR027417">
    <property type="entry name" value="P-loop_NTPase"/>
</dbReference>
<dbReference type="EMBL" id="KB822720">
    <property type="protein sequence ID" value="ETN40525.1"/>
    <property type="molecule type" value="Genomic_DNA"/>
</dbReference>
<feature type="domain" description="ZNFX1" evidence="5">
    <location>
        <begin position="177"/>
        <end position="284"/>
    </location>
</feature>
<keyword evidence="1" id="KW-0067">ATP-binding</keyword>
<evidence type="ECO:0000259" key="4">
    <source>
        <dbReference type="Pfam" id="PF13087"/>
    </source>
</evidence>
<feature type="compositionally biased region" description="Polar residues" evidence="2">
    <location>
        <begin position="34"/>
        <end position="53"/>
    </location>
</feature>
<keyword evidence="7" id="KW-1185">Reference proteome</keyword>
<dbReference type="STRING" id="1220924.W2RW27"/>
<feature type="compositionally biased region" description="Basic and acidic residues" evidence="2">
    <location>
        <begin position="1067"/>
        <end position="1078"/>
    </location>
</feature>
<dbReference type="GeneID" id="19972141"/>
<dbReference type="CDD" id="cd18808">
    <property type="entry name" value="SF1_C_Upf1"/>
    <property type="match status" value="1"/>
</dbReference>
<sequence>MARGADRGQARGVGRGVSWGRGRDLPSRGKGRGSYSQPRNQTPNWDTTATTPGEINADLPERIRGSYRRQVDAAEPTTGNIEFKLNPDIRKYLHQQENITANAEEGDWLKLPEVPTNEEVALLPEEEVELAPNKIRGKWKSVDRYLKAHFELLREDAMSPLRDAVDQIRKNPDMMDDHTMSIYEKVHIVGFTFSHAGIAARIQFSTYRAQRRILWQGSKRLVSGGLVALTPRDDKFATKCTVAVVAARPLEGLQQNPPEIDLFFIRPEDIEIDPQQEWIMIEAKTGYYEAYRHTLRALQKMSKETFPLSQHICSMSTDIQPPAYVTENPVMDLSAAAGTEAEEGYAEVDVLTDWPGPEKSGLDETQWEALNQILTKSLAVIQGPPGTGKTYVSTVALEILNKYVKGSDSPIIIAAQTNHALDQLLEHVSKFEPNFIRLGGRSTSIEVKKRALWQIRKNERINLIPGSLLGKASSSYRTQSAELRKILEPMHQDPGKPHSVEVFLHHEVLSKQQGESLEAGASRWVSADGAENDPIQLWMGHALVKYAVEYESESFGFDEEDEDLEVEQLKEHEAENGVNDEEDAQDMLQGTWCSVQDHFAVEPPSETALREAARLLDTTQDLWKVPQAMRGPLYHVITQRFKAKLLARFRAGAESYEKIRLDLKTGKAERDNYYLQRAHIIGMTTTGLSKYRHLIASLKPKIVLIEEAAEVFEAPVTVACMPSVEHLILVGDHQQLQAHCSVHELEGEPYYLNVSLFERLVRNNMPYAALLRQRRMDPQFRKLLGPIYPALHDHRSVLQRYRMDWGMGDVRAWFFDHSWLESRDAQMSTYNEDEARFITGFYRYLVLNGVVPDNITILTFYNGQRKRLLKGIRSYPELKERYHNVKTVDSYQGEENTIVILSLARCNMTGKIGFLESRNRVCVALSRAKMGFYLFGSAETISKDPMWVSVVQRMKSTNSFGSHMPVICQRHRTQSRIEMPEHWAEKVSMGGCKERCLEVLPCGHVCGFKCHPFSHEAVSCAVRCEKSLRCGHRCKTACFEECSCDCGTFQRTELEEQSRVTFSSSDARGEDESSREPRSLNTSELDVWRGGKYLSGGHNSDLSEGIIYLPNQGSSLLEYRTADGVNGQMATRSCGMQVTDGWIHNTREYNGRSDSSPFATSRFSEQEQAIGRALWDGYSSGGVKGDDAQRASSTESSPPKGFAKSSSLKQLNSANARDGRGEKTKCMGNGRMKFTQVYQRVTTPSTAGDGVFDDETAKKPSSATKFGKLIDI</sequence>
<dbReference type="InterPro" id="IPR047187">
    <property type="entry name" value="SF1_C_Upf1"/>
</dbReference>
<proteinExistence type="predicted"/>
<dbReference type="eggNOG" id="KOG1807">
    <property type="taxonomic scope" value="Eukaryota"/>
</dbReference>
<dbReference type="InterPro" id="IPR041677">
    <property type="entry name" value="DNA2/NAM7_AAA_11"/>
</dbReference>
<dbReference type="SUPFAM" id="SSF52540">
    <property type="entry name" value="P-loop containing nucleoside triphosphate hydrolases"/>
    <property type="match status" value="1"/>
</dbReference>
<reference evidence="6 7" key="1">
    <citation type="submission" date="2013-03" db="EMBL/GenBank/DDBJ databases">
        <title>The Genome Sequence of Phialophora europaea CBS 101466.</title>
        <authorList>
            <consortium name="The Broad Institute Genomics Platform"/>
            <person name="Cuomo C."/>
            <person name="de Hoog S."/>
            <person name="Gorbushina A."/>
            <person name="Walker B."/>
            <person name="Young S.K."/>
            <person name="Zeng Q."/>
            <person name="Gargeya S."/>
            <person name="Fitzgerald M."/>
            <person name="Haas B."/>
            <person name="Abouelleil A."/>
            <person name="Allen A.W."/>
            <person name="Alvarado L."/>
            <person name="Arachchi H.M."/>
            <person name="Berlin A.M."/>
            <person name="Chapman S.B."/>
            <person name="Gainer-Dewar J."/>
            <person name="Goldberg J."/>
            <person name="Griggs A."/>
            <person name="Gujja S."/>
            <person name="Hansen M."/>
            <person name="Howarth C."/>
            <person name="Imamovic A."/>
            <person name="Ireland A."/>
            <person name="Larimer J."/>
            <person name="McCowan C."/>
            <person name="Murphy C."/>
            <person name="Pearson M."/>
            <person name="Poon T.W."/>
            <person name="Priest M."/>
            <person name="Roberts A."/>
            <person name="Saif S."/>
            <person name="Shea T."/>
            <person name="Sisk P."/>
            <person name="Sykes S."/>
            <person name="Wortman J."/>
            <person name="Nusbaum C."/>
            <person name="Birren B."/>
        </authorList>
    </citation>
    <scope>NUCLEOTIDE SEQUENCE [LARGE SCALE GENOMIC DNA]</scope>
    <source>
        <strain evidence="6 7">CBS 101466</strain>
    </source>
</reference>
<organism evidence="6 7">
    <name type="scientific">Cyphellophora europaea (strain CBS 101466)</name>
    <name type="common">Phialophora europaea</name>
    <dbReference type="NCBI Taxonomy" id="1220924"/>
    <lineage>
        <taxon>Eukaryota</taxon>
        <taxon>Fungi</taxon>
        <taxon>Dikarya</taxon>
        <taxon>Ascomycota</taxon>
        <taxon>Pezizomycotina</taxon>
        <taxon>Eurotiomycetes</taxon>
        <taxon>Chaetothyriomycetidae</taxon>
        <taxon>Chaetothyriales</taxon>
        <taxon>Cyphellophoraceae</taxon>
        <taxon>Cyphellophora</taxon>
    </lineage>
</organism>
<feature type="region of interest" description="Disordered" evidence="2">
    <location>
        <begin position="1181"/>
        <end position="1263"/>
    </location>
</feature>
<dbReference type="VEuPathDB" id="FungiDB:HMPREF1541_04802"/>
<dbReference type="AlphaFoldDB" id="W2RW27"/>
<feature type="region of interest" description="Disordered" evidence="2">
    <location>
        <begin position="1"/>
        <end position="57"/>
    </location>
</feature>
<feature type="region of interest" description="Disordered" evidence="2">
    <location>
        <begin position="1057"/>
        <end position="1082"/>
    </location>
</feature>
<feature type="compositionally biased region" description="Polar residues" evidence="2">
    <location>
        <begin position="1236"/>
        <end position="1246"/>
    </location>
</feature>
<evidence type="ECO:0000259" key="5">
    <source>
        <dbReference type="Pfam" id="PF25396"/>
    </source>
</evidence>
<feature type="domain" description="DNA2/NAM7 helicase-like C-terminal" evidence="4">
    <location>
        <begin position="752"/>
        <end position="938"/>
    </location>
</feature>
<dbReference type="PANTHER" id="PTHR10887">
    <property type="entry name" value="DNA2/NAM7 HELICASE FAMILY"/>
    <property type="match status" value="1"/>
</dbReference>
<evidence type="ECO:0000256" key="2">
    <source>
        <dbReference type="SAM" id="MobiDB-lite"/>
    </source>
</evidence>
<protein>
    <recommendedName>
        <fullName evidence="8">Helicase ATP-binding domain-containing protein</fullName>
    </recommendedName>
</protein>
<keyword evidence="1" id="KW-0547">Nucleotide-binding</keyword>
<dbReference type="OrthoDB" id="409395at2759"/>
<dbReference type="GO" id="GO:0031048">
    <property type="term" value="P:regulatory ncRNA-mediated heterochromatin formation"/>
    <property type="evidence" value="ECO:0007669"/>
    <property type="project" value="TreeGrafter"/>
</dbReference>
<evidence type="ECO:0000313" key="7">
    <source>
        <dbReference type="Proteomes" id="UP000030752"/>
    </source>
</evidence>
<evidence type="ECO:0000259" key="3">
    <source>
        <dbReference type="Pfam" id="PF13086"/>
    </source>
</evidence>
<evidence type="ECO:0000313" key="6">
    <source>
        <dbReference type="EMBL" id="ETN40525.1"/>
    </source>
</evidence>
<gene>
    <name evidence="6" type="ORF">HMPREF1541_04802</name>
</gene>
<dbReference type="Pfam" id="PF13086">
    <property type="entry name" value="AAA_11"/>
    <property type="match status" value="1"/>
</dbReference>
<dbReference type="GO" id="GO:0004386">
    <property type="term" value="F:helicase activity"/>
    <property type="evidence" value="ECO:0007669"/>
    <property type="project" value="InterPro"/>
</dbReference>
<feature type="compositionally biased region" description="Polar residues" evidence="2">
    <location>
        <begin position="1204"/>
        <end position="1215"/>
    </location>
</feature>
<evidence type="ECO:0008006" key="8">
    <source>
        <dbReference type="Google" id="ProtNLM"/>
    </source>
</evidence>
<dbReference type="RefSeq" id="XP_008717368.1">
    <property type="nucleotide sequence ID" value="XM_008719146.1"/>
</dbReference>
<dbReference type="Pfam" id="PF25396">
    <property type="entry name" value="ZNFX1"/>
    <property type="match status" value="1"/>
</dbReference>
<keyword evidence="1" id="KW-0378">Hydrolase</keyword>
<dbReference type="GO" id="GO:0031380">
    <property type="term" value="C:nuclear RNA-directed RNA polymerase complex"/>
    <property type="evidence" value="ECO:0007669"/>
    <property type="project" value="TreeGrafter"/>
</dbReference>
<dbReference type="InterPro" id="IPR045055">
    <property type="entry name" value="DNA2/NAM7-like"/>
</dbReference>
<keyword evidence="1" id="KW-0347">Helicase</keyword>
<dbReference type="CDD" id="cd06008">
    <property type="entry name" value="NF-X1-zinc-finger"/>
    <property type="match status" value="1"/>
</dbReference>
<feature type="domain" description="DNA2/NAM7 helicase helicase" evidence="3">
    <location>
        <begin position="362"/>
        <end position="738"/>
    </location>
</feature>